<feature type="binding site" evidence="7">
    <location>
        <position position="708"/>
    </location>
    <ligand>
        <name>AMP</name>
        <dbReference type="ChEBI" id="CHEBI:456215"/>
    </ligand>
</feature>
<comment type="catalytic activity">
    <reaction evidence="1">
        <text>3',5'-cyclic AMP + H2O = AMP + H(+)</text>
        <dbReference type="Rhea" id="RHEA:25277"/>
        <dbReference type="ChEBI" id="CHEBI:15377"/>
        <dbReference type="ChEBI" id="CHEBI:15378"/>
        <dbReference type="ChEBI" id="CHEBI:58165"/>
        <dbReference type="ChEBI" id="CHEBI:456215"/>
        <dbReference type="EC" id="3.1.4.53"/>
    </reaction>
</comment>
<dbReference type="EMBL" id="ADMH02001883">
    <property type="protein sequence ID" value="ETN60657.1"/>
    <property type="molecule type" value="Genomic_DNA"/>
</dbReference>
<feature type="compositionally biased region" description="Low complexity" evidence="10">
    <location>
        <begin position="914"/>
        <end position="925"/>
    </location>
</feature>
<organism evidence="12">
    <name type="scientific">Anopheles darlingi</name>
    <name type="common">Mosquito</name>
    <dbReference type="NCBI Taxonomy" id="43151"/>
    <lineage>
        <taxon>Eukaryota</taxon>
        <taxon>Metazoa</taxon>
        <taxon>Ecdysozoa</taxon>
        <taxon>Arthropoda</taxon>
        <taxon>Hexapoda</taxon>
        <taxon>Insecta</taxon>
        <taxon>Pterygota</taxon>
        <taxon>Neoptera</taxon>
        <taxon>Endopterygota</taxon>
        <taxon>Diptera</taxon>
        <taxon>Nematocera</taxon>
        <taxon>Culicoidea</taxon>
        <taxon>Culicidae</taxon>
        <taxon>Anophelinae</taxon>
        <taxon>Anopheles</taxon>
    </lineage>
</organism>
<feature type="binding site" evidence="7">
    <location>
        <position position="759"/>
    </location>
    <ligand>
        <name>AMP</name>
        <dbReference type="ChEBI" id="CHEBI:456215"/>
    </ligand>
</feature>
<dbReference type="Gene3D" id="1.10.1300.10">
    <property type="entry name" value="3'5'-cyclic nucleotide phosphodiesterase, catalytic domain"/>
    <property type="match status" value="1"/>
</dbReference>
<reference evidence="12" key="3">
    <citation type="journal article" date="2013" name="Nucleic Acids Res.">
        <title>The genome of Anopheles darlingi, the main neotropical malaria vector.</title>
        <authorList>
            <person name="Marinotti O."/>
            <person name="Cerqueira G.C."/>
            <person name="de Almeida L.G."/>
            <person name="Ferro M.I."/>
            <person name="Loreto E.L."/>
            <person name="Zaha A."/>
            <person name="Teixeira S.M."/>
            <person name="Wespiser A.R."/>
            <person name="Almeida E Silva A."/>
            <person name="Schlindwein A.D."/>
            <person name="Pacheco A.C."/>
            <person name="Silva A.L."/>
            <person name="Graveley B.R."/>
            <person name="Walenz B.P."/>
            <person name="Lima Bde A."/>
            <person name="Ribeiro C.A."/>
            <person name="Nunes-Silva C.G."/>
            <person name="de Carvalho C.R."/>
            <person name="Soares C.M."/>
            <person name="de Menezes C.B."/>
            <person name="Matiolli C."/>
            <person name="Caffrey D."/>
            <person name="Araujo D.A."/>
            <person name="de Oliveira D.M."/>
            <person name="Golenbock D."/>
            <person name="Grisard E.C."/>
            <person name="Fantinatti-Garboggini F."/>
            <person name="de Carvalho F.M."/>
            <person name="Barcellos F.G."/>
            <person name="Prosdocimi F."/>
            <person name="May G."/>
            <person name="Azevedo Junior G.M."/>
            <person name="Guimaraes G.M."/>
            <person name="Goldman G.H."/>
            <person name="Padilha I.Q."/>
            <person name="Batista Jda S."/>
            <person name="Ferro J.A."/>
            <person name="Ribeiro J.M."/>
            <person name="Fietto J.L."/>
            <person name="Dabbas K.M."/>
            <person name="Cerdeira L."/>
            <person name="Agnez-Lima L.F."/>
            <person name="Brocchi M."/>
            <person name="de Carvalho M.O."/>
            <person name="Teixeira Mde M."/>
            <person name="Diniz Maia Mde M."/>
            <person name="Goldman M.H."/>
            <person name="Cruz Schneider M.P."/>
            <person name="Felipe M.S."/>
            <person name="Hungria M."/>
            <person name="Nicolas M.F."/>
            <person name="Pereira M."/>
            <person name="Montes M.A."/>
            <person name="Cantao M.E."/>
            <person name="Vincentz M."/>
            <person name="Rafael M.S."/>
            <person name="Silverman N."/>
            <person name="Stoco P.H."/>
            <person name="Souza R.C."/>
            <person name="Vicentini R."/>
            <person name="Gazzinelli R.T."/>
            <person name="Neves Rde O."/>
            <person name="Silva R."/>
            <person name="Astolfi-Filho S."/>
            <person name="Maciel T.E."/>
            <person name="Urmenyi T.P."/>
            <person name="Tadei W.P."/>
            <person name="Camargo E.P."/>
            <person name="de Vasconcelos A.T."/>
        </authorList>
    </citation>
    <scope>NUCLEOTIDE SEQUENCE</scope>
</reference>
<feature type="compositionally biased region" description="Low complexity" evidence="10">
    <location>
        <begin position="1217"/>
        <end position="1232"/>
    </location>
</feature>
<keyword evidence="3 8" id="KW-0479">Metal-binding</keyword>
<evidence type="ECO:0000256" key="10">
    <source>
        <dbReference type="SAM" id="MobiDB-lite"/>
    </source>
</evidence>
<evidence type="ECO:0000256" key="3">
    <source>
        <dbReference type="ARBA" id="ARBA00022723"/>
    </source>
</evidence>
<feature type="compositionally biased region" description="Gly residues" evidence="10">
    <location>
        <begin position="1360"/>
        <end position="1369"/>
    </location>
</feature>
<evidence type="ECO:0000259" key="11">
    <source>
        <dbReference type="PROSITE" id="PS51845"/>
    </source>
</evidence>
<dbReference type="EnsemblMetazoa" id="ADAC007715-RA">
    <property type="protein sequence ID" value="ADAC007715-PA"/>
    <property type="gene ID" value="ADAC007715"/>
</dbReference>
<dbReference type="GO" id="GO:0007165">
    <property type="term" value="P:signal transduction"/>
    <property type="evidence" value="ECO:0007669"/>
    <property type="project" value="InterPro"/>
</dbReference>
<evidence type="ECO:0000256" key="9">
    <source>
        <dbReference type="RuleBase" id="RU363067"/>
    </source>
</evidence>
<feature type="binding site" evidence="8">
    <location>
        <position position="600"/>
    </location>
    <ligand>
        <name>Zn(2+)</name>
        <dbReference type="ChEBI" id="CHEBI:29105"/>
        <label>1</label>
    </ligand>
</feature>
<feature type="region of interest" description="Disordered" evidence="10">
    <location>
        <begin position="1068"/>
        <end position="1232"/>
    </location>
</feature>
<comment type="cofactor">
    <cofactor evidence="9">
        <name>a divalent metal cation</name>
        <dbReference type="ChEBI" id="CHEBI:60240"/>
    </cofactor>
    <text evidence="9">Binds 2 divalent metal cations per subunit. Site 1 may preferentially bind zinc ions, while site 2 has a preference for magnesium and/or manganese ions.</text>
</comment>
<dbReference type="SUPFAM" id="SSF109604">
    <property type="entry name" value="HD-domain/PDEase-like"/>
    <property type="match status" value="1"/>
</dbReference>
<dbReference type="SMART" id="SM00471">
    <property type="entry name" value="HDc"/>
    <property type="match status" value="1"/>
</dbReference>
<dbReference type="FunFam" id="1.10.1300.10:FF:000004">
    <property type="entry name" value="Phosphodiesterase"/>
    <property type="match status" value="1"/>
</dbReference>
<dbReference type="GO" id="GO:0004115">
    <property type="term" value="F:3',5'-cyclic-AMP phosphodiesterase activity"/>
    <property type="evidence" value="ECO:0007669"/>
    <property type="project" value="UniProtKB-EC"/>
</dbReference>
<evidence type="ECO:0000256" key="2">
    <source>
        <dbReference type="ARBA" id="ARBA00004703"/>
    </source>
</evidence>
<evidence type="ECO:0000256" key="1">
    <source>
        <dbReference type="ARBA" id="ARBA00000621"/>
    </source>
</evidence>
<feature type="binding site" evidence="7">
    <location>
        <begin position="559"/>
        <end position="563"/>
    </location>
    <ligand>
        <name>AMP</name>
        <dbReference type="ChEBI" id="CHEBI:456215"/>
    </ligand>
</feature>
<reference evidence="12 14" key="1">
    <citation type="journal article" date="2010" name="BMC Genomics">
        <title>Combination of measures distinguishes pre-miRNAs from other stem-loops in the genome of the newly sequenced Anopheles darlingi.</title>
        <authorList>
            <person name="Mendes N.D."/>
            <person name="Freitas A.T."/>
            <person name="Vasconcelos A.T."/>
            <person name="Sagot M.F."/>
        </authorList>
    </citation>
    <scope>NUCLEOTIDE SEQUENCE</scope>
</reference>
<keyword evidence="14" id="KW-1185">Reference proteome</keyword>
<dbReference type="HOGENOM" id="CLU_004670_0_0_1"/>
<reference evidence="13" key="4">
    <citation type="submission" date="2015-06" db="UniProtKB">
        <authorList>
            <consortium name="EnsemblMetazoa"/>
        </authorList>
    </citation>
    <scope>IDENTIFICATION</scope>
</reference>
<feature type="region of interest" description="Disordered" evidence="10">
    <location>
        <begin position="909"/>
        <end position="986"/>
    </location>
</feature>
<feature type="region of interest" description="Disordered" evidence="10">
    <location>
        <begin position="1295"/>
        <end position="1373"/>
    </location>
</feature>
<feature type="compositionally biased region" description="Low complexity" evidence="10">
    <location>
        <begin position="1146"/>
        <end position="1162"/>
    </location>
</feature>
<feature type="domain" description="PDEase" evidence="11">
    <location>
        <begin position="457"/>
        <end position="804"/>
    </location>
</feature>
<feature type="compositionally biased region" description="Low complexity" evidence="10">
    <location>
        <begin position="956"/>
        <end position="965"/>
    </location>
</feature>
<dbReference type="InterPro" id="IPR002073">
    <property type="entry name" value="PDEase_catalytic_dom"/>
</dbReference>
<dbReference type="STRING" id="43151.W5J861"/>
<feature type="compositionally biased region" description="Basic residues" evidence="10">
    <location>
        <begin position="1331"/>
        <end position="1344"/>
    </location>
</feature>
<dbReference type="eggNOG" id="KOG3689">
    <property type="taxonomic scope" value="Eukaryota"/>
</dbReference>
<dbReference type="PROSITE" id="PS00126">
    <property type="entry name" value="PDEASE_I_1"/>
    <property type="match status" value="1"/>
</dbReference>
<proteinExistence type="inferred from homology"/>
<dbReference type="InterPro" id="IPR036971">
    <property type="entry name" value="PDEase_catalytic_dom_sf"/>
</dbReference>
<evidence type="ECO:0000313" key="12">
    <source>
        <dbReference type="EMBL" id="ETN60657.1"/>
    </source>
</evidence>
<protein>
    <recommendedName>
        <fullName evidence="9">Phosphodiesterase</fullName>
        <ecNumber evidence="9">3.1.4.-</ecNumber>
    </recommendedName>
</protein>
<evidence type="ECO:0000256" key="7">
    <source>
        <dbReference type="PIRSR" id="PIRSR623088-2"/>
    </source>
</evidence>
<dbReference type="EC" id="3.1.4.-" evidence="9"/>
<dbReference type="PROSITE" id="PS51845">
    <property type="entry name" value="PDEASE_I_2"/>
    <property type="match status" value="1"/>
</dbReference>
<feature type="compositionally biased region" description="Polar residues" evidence="10">
    <location>
        <begin position="1316"/>
        <end position="1330"/>
    </location>
</feature>
<accession>W5J861</accession>
<dbReference type="Proteomes" id="UP000000673">
    <property type="component" value="Unassembled WGS sequence"/>
</dbReference>
<dbReference type="PANTHER" id="PTHR11347">
    <property type="entry name" value="CYCLIC NUCLEOTIDE PHOSPHODIESTERASE"/>
    <property type="match status" value="1"/>
</dbReference>
<dbReference type="VEuPathDB" id="VectorBase:ADAC007715"/>
<evidence type="ECO:0000256" key="5">
    <source>
        <dbReference type="ARBA" id="ARBA00061458"/>
    </source>
</evidence>
<evidence type="ECO:0000256" key="4">
    <source>
        <dbReference type="ARBA" id="ARBA00022801"/>
    </source>
</evidence>
<feature type="binding site" evidence="8">
    <location>
        <position position="563"/>
    </location>
    <ligand>
        <name>Zn(2+)</name>
        <dbReference type="ChEBI" id="CHEBI:29105"/>
        <label>1</label>
    </ligand>
</feature>
<reference evidence="12" key="2">
    <citation type="submission" date="2010-05" db="EMBL/GenBank/DDBJ databases">
        <authorList>
            <person name="Almeida L.G."/>
            <person name="Nicolas M.F."/>
            <person name="Souza R.C."/>
            <person name="Vasconcelos A.T.R."/>
        </authorList>
    </citation>
    <scope>NUCLEOTIDE SEQUENCE</scope>
</reference>
<feature type="compositionally biased region" description="Low complexity" evidence="10">
    <location>
        <begin position="1069"/>
        <end position="1098"/>
    </location>
</feature>
<evidence type="ECO:0000313" key="13">
    <source>
        <dbReference type="EnsemblMetazoa" id="ADAC007715-PA"/>
    </source>
</evidence>
<dbReference type="Pfam" id="PF00233">
    <property type="entry name" value="PDEase_I"/>
    <property type="match status" value="1"/>
</dbReference>
<feature type="active site" description="Proton donor" evidence="6">
    <location>
        <position position="559"/>
    </location>
</feature>
<feature type="binding site" evidence="8">
    <location>
        <position position="599"/>
    </location>
    <ligand>
        <name>Zn(2+)</name>
        <dbReference type="ChEBI" id="CHEBI:29105"/>
        <label>1</label>
    </ligand>
</feature>
<feature type="compositionally biased region" description="Basic and acidic residues" evidence="10">
    <location>
        <begin position="1120"/>
        <end position="1141"/>
    </location>
</feature>
<comment type="similarity">
    <text evidence="5">Belongs to the cyclic nucleotide phosphodiesterase family. PDE7 subfamily.</text>
</comment>
<dbReference type="InterPro" id="IPR003607">
    <property type="entry name" value="HD/PDEase_dom"/>
</dbReference>
<dbReference type="PRINTS" id="PR00387">
    <property type="entry name" value="PDIESTERASE1"/>
</dbReference>
<name>W5J861_ANODA</name>
<feature type="binding site" evidence="8">
    <location>
        <position position="708"/>
    </location>
    <ligand>
        <name>Zn(2+)</name>
        <dbReference type="ChEBI" id="CHEBI:29105"/>
        <label>1</label>
    </ligand>
</feature>
<feature type="compositionally biased region" description="Basic residues" evidence="10">
    <location>
        <begin position="1100"/>
        <end position="1119"/>
    </location>
</feature>
<evidence type="ECO:0000256" key="8">
    <source>
        <dbReference type="PIRSR" id="PIRSR623088-3"/>
    </source>
</evidence>
<dbReference type="InterPro" id="IPR023088">
    <property type="entry name" value="PDEase"/>
</dbReference>
<feature type="compositionally biased region" description="Gly residues" evidence="10">
    <location>
        <begin position="926"/>
        <end position="936"/>
    </location>
</feature>
<feature type="binding site" evidence="7">
    <location>
        <position position="600"/>
    </location>
    <ligand>
        <name>AMP</name>
        <dbReference type="ChEBI" id="CHEBI:456215"/>
    </ligand>
</feature>
<keyword evidence="4 9" id="KW-0378">Hydrolase</keyword>
<dbReference type="VEuPathDB" id="VectorBase:ADAR2_011322"/>
<feature type="binding site" evidence="8">
    <location>
        <position position="600"/>
    </location>
    <ligand>
        <name>Zn(2+)</name>
        <dbReference type="ChEBI" id="CHEBI:29105"/>
        <label>2</label>
    </ligand>
</feature>
<feature type="region of interest" description="Disordered" evidence="10">
    <location>
        <begin position="287"/>
        <end position="319"/>
    </location>
</feature>
<evidence type="ECO:0000256" key="6">
    <source>
        <dbReference type="PIRSR" id="PIRSR623088-1"/>
    </source>
</evidence>
<dbReference type="GO" id="GO:0046872">
    <property type="term" value="F:metal ion binding"/>
    <property type="evidence" value="ECO:0007669"/>
    <property type="project" value="UniProtKB-KW"/>
</dbReference>
<gene>
    <name evidence="12" type="ORF">AND_007715</name>
</gene>
<comment type="pathway">
    <text evidence="2">Purine metabolism; 3',5'-cyclic AMP degradation; AMP from 3',5'-cyclic AMP: step 1/1.</text>
</comment>
<dbReference type="InterPro" id="IPR023174">
    <property type="entry name" value="PDEase_CS"/>
</dbReference>
<sequence length="1451" mass="158028">MAFLRRDFVTLRFRTGERNGEHPLMRITVNGSGVEKSKKRDISHLSWLEFRIGLPFVQERNARLLGTAPRESARPPAPTKATMHRCHQVQQNERALTRDTHPIYHINDLTFRKIEEVAEHQTRRLMLAFTFVGSMGSKVMKKKIVSYQASPSRSKIGVDGLKPLALKEDDDYDVISGTADVLCFLHPGQQDGRVRQSSTRLLASNHHHRTHTVWREPGEAGKLLLQRNRDANGKQNPPLALGIADGATMETTDTSSYKRLICSHQFVEGVRDEGVVLLLNTNAQKVARSGGAGTPKRHIAARQSPASGAPRKPSSMIRNLSGMATEAIRRQEAKSLLREHVQYAGSWHAMILKKELNTESTAATGLQSKHAVHGTGGMLNTALHGMDAMAWSNTSSTTPATTTIVAPAIATPTTASATGMLMHDEDEGEAGLVGGDVGAAACSPPVGASLRRISEHDRPLFEALLAEESSELPRRRHACTGRFLTMHKRRRKKLLTRSLALDQAILDDVLHGQVQCILDRVHHWRFNAFTLETVTGDVVRVWKLFSLIEEGYHSTNPYHNSIHATDVTQAMHCFLQERRILEHLSPLEIMASLIGAVTHDLDHPGVNQPFLIATSNHLAALYENTSVLENHHWRSAIGCLLESGVAEQVQDIRPELEKQISSLILATDITRQQEFIGRFRDYLSRDALDMRNTDHRHFILQISLKCADISNPCRPWDISKKWSQKVCEEFFRQGDYERQLNLPVTSLCDRQTTTVPKIQTGFFKFVVTPLMDEWHRFLRTDLSHSMMHHLRYNQAQWESKLQAEINEETRTEISDAELLDDEDLEVVVSGADNGAAGDDECDESGQLTLDLSESSEMLLPVMAAKLGRRSSLQVAGASGGYGAGRARNDRRLSVPATHCIPKIILPAKEGSGAGSASACGGSVRSGSGGGGGGGTGEFSLPPESIQEGDEHRFDNDSLSIFSSDSDSLHRGARGSSTGSAADRERPLSAENLLPDCSIASMTDGACGDRLNLVLHGAASVGNTANLLTVGTSKHLIRQQTFPPLQPYVRTRYMSSQAELGACPEALLESNSSSSSSCSNTNHQQHLQQPLQGQSQQPSTAHHHHQHHHHHHHHHQRHTSAHAESRARILATRKDSIKREPQPDAPGSSSLQDNSSSSSSCSSGGAGAGGQSKIKVPKLSHGQKENLDPTMLKRSLSRRRGSAPVTVALPPKPGTSDGPLAATGASAGAGSIGSDVPKSFVIKTCDLMRRGSMPADALIHAKDLPPPQSTAGSQQSGTSVADAIIIPPLPANSIIGTSGPGSLGQPYSMPRRGSVPCESSNNVAQLRSSFSLKRRSTKKAIRRRSSGGAEILSPILSEDSGAGGSSGGTGASSSSAWYRIKRSDAGHRRSDNESLLSRRRGSLPVEVLAIGYSGRNSSPLNDAERPLYHRQSADKILESWKKNSTFKWMNKI</sequence>
<evidence type="ECO:0000313" key="14">
    <source>
        <dbReference type="Proteomes" id="UP000000673"/>
    </source>
</evidence>